<evidence type="ECO:0000313" key="4">
    <source>
        <dbReference type="Proteomes" id="UP001057134"/>
    </source>
</evidence>
<dbReference type="InterPro" id="IPR048520">
    <property type="entry name" value="LarA_C"/>
</dbReference>
<dbReference type="Pfam" id="PF21113">
    <property type="entry name" value="LarA_C"/>
    <property type="match status" value="1"/>
</dbReference>
<dbReference type="EMBL" id="CP027059">
    <property type="protein sequence ID" value="UQZ84306.1"/>
    <property type="molecule type" value="Genomic_DNA"/>
</dbReference>
<dbReference type="InterPro" id="IPR047926">
    <property type="entry name" value="Ni_dep_LarA"/>
</dbReference>
<dbReference type="Pfam" id="PF09861">
    <property type="entry name" value="Lar_N"/>
    <property type="match status" value="1"/>
</dbReference>
<dbReference type="InterPro" id="IPR043166">
    <property type="entry name" value="LarA-like_C"/>
</dbReference>
<organism evidence="3 4">
    <name type="scientific">Paenibacillus konkukensis</name>
    <dbReference type="NCBI Taxonomy" id="2020716"/>
    <lineage>
        <taxon>Bacteria</taxon>
        <taxon>Bacillati</taxon>
        <taxon>Bacillota</taxon>
        <taxon>Bacilli</taxon>
        <taxon>Bacillales</taxon>
        <taxon>Paenibacillaceae</taxon>
        <taxon>Paenibacillus</taxon>
    </lineage>
</organism>
<dbReference type="PANTHER" id="PTHR33171:SF17">
    <property type="entry name" value="LARA-LIKE N-TERMINAL DOMAIN-CONTAINING PROTEIN"/>
    <property type="match status" value="1"/>
</dbReference>
<reference evidence="3" key="1">
    <citation type="submission" date="2018-02" db="EMBL/GenBank/DDBJ databases">
        <authorList>
            <person name="Kim S.-K."/>
            <person name="Jung H.-I."/>
            <person name="Lee S.-W."/>
        </authorList>
    </citation>
    <scope>NUCLEOTIDE SEQUENCE</scope>
    <source>
        <strain evidence="3">SK3146</strain>
    </source>
</reference>
<proteinExistence type="predicted"/>
<dbReference type="InterPro" id="IPR018657">
    <property type="entry name" value="LarA-like_N"/>
</dbReference>
<accession>A0ABY4RPA3</accession>
<evidence type="ECO:0000259" key="1">
    <source>
        <dbReference type="Pfam" id="PF09861"/>
    </source>
</evidence>
<reference evidence="3" key="2">
    <citation type="journal article" date="2021" name="J Anim Sci Technol">
        <title>Complete genome sequence of Paenibacillus konkukensis sp. nov. SK3146 as a potential probiotic strain.</title>
        <authorList>
            <person name="Jung H.I."/>
            <person name="Park S."/>
            <person name="Niu K.M."/>
            <person name="Lee S.W."/>
            <person name="Kothari D."/>
            <person name="Yi K.J."/>
            <person name="Kim S.K."/>
        </authorList>
    </citation>
    <scope>NUCLEOTIDE SEQUENCE</scope>
    <source>
        <strain evidence="3">SK3146</strain>
    </source>
</reference>
<dbReference type="NCBIfam" id="NF033504">
    <property type="entry name" value="Ni_dep_LarA"/>
    <property type="match status" value="1"/>
</dbReference>
<name>A0ABY4RPA3_9BACL</name>
<dbReference type="InterPro" id="IPR048068">
    <property type="entry name" value="LarA-like"/>
</dbReference>
<dbReference type="PANTHER" id="PTHR33171">
    <property type="entry name" value="LAR_N DOMAIN-CONTAINING PROTEIN"/>
    <property type="match status" value="1"/>
</dbReference>
<dbReference type="Gene3D" id="3.90.226.30">
    <property type="match status" value="1"/>
</dbReference>
<dbReference type="Proteomes" id="UP001057134">
    <property type="component" value="Chromosome"/>
</dbReference>
<feature type="domain" description="Lactate racemase C-terminal" evidence="2">
    <location>
        <begin position="249"/>
        <end position="373"/>
    </location>
</feature>
<keyword evidence="4" id="KW-1185">Reference proteome</keyword>
<evidence type="ECO:0000313" key="3">
    <source>
        <dbReference type="EMBL" id="UQZ84306.1"/>
    </source>
</evidence>
<evidence type="ECO:0000259" key="2">
    <source>
        <dbReference type="Pfam" id="PF21113"/>
    </source>
</evidence>
<evidence type="ECO:0008006" key="5">
    <source>
        <dbReference type="Google" id="ProtNLM"/>
    </source>
</evidence>
<protein>
    <recommendedName>
        <fullName evidence="5">LarA-like N-terminal domain-containing protein</fullName>
    </recommendedName>
</protein>
<gene>
    <name evidence="3" type="ORF">SK3146_03541</name>
</gene>
<sequence length="394" mass="42892">MYRADEESADDSLSRQRVLNALRSPIDTPALSVLAQGKRSAAVMISDGTRLCPSHLLLPLLLDELNRGGIPDTSIDIVIALGMHRKHTREEMKRLVGDDVFSRIRVHNHSADAEDCIHLGTTTAGTPVEINRTVAKADLRVVTGNIEPHALVGVAGGVKALIPGVASQRCIEHNHSLSLRHQAVPGQPDNPIHRDLEEALQFISADFLLNVVVDHNRQVLEAVAGHAVAAHRTGVGLASARFLVPVSQTYDVTIVSPGGYPKDTQLYQSIKALRNASSMTKAGGTIIMAAECPEIFGNGMFQYWTETMDRERAVAKLKQSFQLGAHKLLHLDDILSKHRVYLHSSIPSAVIELLGILPAEQLQKCVNEVVHSRAQHVAIMPFGSMTFPQLPSVQ</sequence>
<feature type="domain" description="LarA-like N-terminal" evidence="1">
    <location>
        <begin position="14"/>
        <end position="182"/>
    </location>
</feature>
<dbReference type="Gene3D" id="3.40.50.11440">
    <property type="match status" value="1"/>
</dbReference>